<protein>
    <submittedName>
        <fullName evidence="1">Uncharacterized protein</fullName>
    </submittedName>
</protein>
<name>A0A6M3Y389_9ZZZZ</name>
<dbReference type="AlphaFoldDB" id="A0A6M3Y389"/>
<proteinExistence type="predicted"/>
<reference evidence="1" key="1">
    <citation type="submission" date="2020-03" db="EMBL/GenBank/DDBJ databases">
        <title>The deep terrestrial virosphere.</title>
        <authorList>
            <person name="Holmfeldt K."/>
            <person name="Nilsson E."/>
            <person name="Simone D."/>
            <person name="Lopez-Fernandez M."/>
            <person name="Wu X."/>
            <person name="de Brujin I."/>
            <person name="Lundin D."/>
            <person name="Andersson A."/>
            <person name="Bertilsson S."/>
            <person name="Dopson M."/>
        </authorList>
    </citation>
    <scope>NUCLEOTIDE SEQUENCE</scope>
    <source>
        <strain evidence="1">TM448B04577</strain>
    </source>
</reference>
<sequence>MAGLLIQHIVLPNGKELVFFGQRAYQRLNDQPWEPFDQKILENTPIPRQSIVEQRVF</sequence>
<accession>A0A6M3Y389</accession>
<organism evidence="1">
    <name type="scientific">viral metagenome</name>
    <dbReference type="NCBI Taxonomy" id="1070528"/>
    <lineage>
        <taxon>unclassified sequences</taxon>
        <taxon>metagenomes</taxon>
        <taxon>organismal metagenomes</taxon>
    </lineage>
</organism>
<gene>
    <name evidence="1" type="ORF">TM448B04577_0005</name>
</gene>
<dbReference type="EMBL" id="MT145092">
    <property type="protein sequence ID" value="QJI03484.1"/>
    <property type="molecule type" value="Genomic_DNA"/>
</dbReference>
<evidence type="ECO:0000313" key="1">
    <source>
        <dbReference type="EMBL" id="QJI03484.1"/>
    </source>
</evidence>